<dbReference type="RefSeq" id="WP_133086239.1">
    <property type="nucleotide sequence ID" value="NZ_CP037864.1"/>
</dbReference>
<organism evidence="1 2">
    <name type="scientific">Citrobacter arsenatis</name>
    <dbReference type="NCBI Taxonomy" id="2546350"/>
    <lineage>
        <taxon>Bacteria</taxon>
        <taxon>Pseudomonadati</taxon>
        <taxon>Pseudomonadota</taxon>
        <taxon>Gammaproteobacteria</taxon>
        <taxon>Enterobacterales</taxon>
        <taxon>Enterobacteriaceae</taxon>
        <taxon>Citrobacter</taxon>
    </lineage>
</organism>
<protein>
    <recommendedName>
        <fullName evidence="3">LuxR family transcriptional regulator</fullName>
    </recommendedName>
</protein>
<name>A0A4P6WIG6_9ENTR</name>
<sequence length="176" mass="20717">MLQRKYIVFTQDTYLRCSIDALMQASFTEKILCFCDVDSFPSLDALYRAIESVCADTRVIIISRGLWLSRLLGSLVDLEMTDDFYKWRLCIFKGQRNHSRKIIDKILSIRQLKTLTRREIYVIHLLLAANSVSEAAKLARFDVKFFQAITIAIARKYNLRNSNELHFFVRKYMLWS</sequence>
<accession>A0A4P6WIG6</accession>
<dbReference type="EMBL" id="CP037864">
    <property type="protein sequence ID" value="QBM22999.1"/>
    <property type="molecule type" value="Genomic_DNA"/>
</dbReference>
<dbReference type="KEGG" id="cars:E1B03_11385"/>
<evidence type="ECO:0000313" key="1">
    <source>
        <dbReference type="EMBL" id="QBM22999.1"/>
    </source>
</evidence>
<reference evidence="1 2" key="1">
    <citation type="submission" date="2019-03" db="EMBL/GenBank/DDBJ databases">
        <title>Complete genome sequence of an arsenate-respiring bacteria, Citrobacter sp. LY-1.</title>
        <authorList>
            <person name="Wang H."/>
            <person name="Liu Y."/>
            <person name="Li Q."/>
            <person name="Huang J."/>
        </authorList>
    </citation>
    <scope>NUCLEOTIDE SEQUENCE [LARGE SCALE GENOMIC DNA]</scope>
    <source>
        <strain evidence="1 2">LY-1</strain>
    </source>
</reference>
<dbReference type="Proteomes" id="UP000293850">
    <property type="component" value="Chromosome"/>
</dbReference>
<keyword evidence="2" id="KW-1185">Reference proteome</keyword>
<dbReference type="AlphaFoldDB" id="A0A4P6WIG6"/>
<proteinExistence type="predicted"/>
<evidence type="ECO:0000313" key="2">
    <source>
        <dbReference type="Proteomes" id="UP000293850"/>
    </source>
</evidence>
<evidence type="ECO:0008006" key="3">
    <source>
        <dbReference type="Google" id="ProtNLM"/>
    </source>
</evidence>
<gene>
    <name evidence="1" type="ORF">E1B03_11385</name>
</gene>